<proteinExistence type="inferred from homology"/>
<comment type="similarity">
    <text evidence="1">Belongs to the peptidase C59 family.</text>
</comment>
<sequence length="372" mass="41756">MMKRSVKSVFIPAVMAAALIAPHTADACTRFVYHGENDLHMTARSMDWSKPAGTNLWIFPRGMHRESVPGERGVTWTSRYGSVIATAYDIATIDGMNEKGLSVNQLWLDETIYPEDNRQHKLMPVSVWAQYVLDNFATVKEAVEELKKETFVIVTDQEPGRDRLVSLHLSVSDSRGDSAVIEYTDGKLVIYQNDGTDVMTNSPVFSDQLALGRYWETADGLKVLPGSRRSEDRFVRATFYSSRIPENLSSDEALAAVLSVIRYTSTPYRSAQTRNAVVSGEVDPLSSTRWRTVADHRCKRYFFDAVMAPAVIWVDLSEIDFSAQTGTVRKLALGNNQQHRFTGNVTEYFRASEPFRFAIPGDETEPHYSGGE</sequence>
<evidence type="ECO:0000313" key="5">
    <source>
        <dbReference type="EMBL" id="EMO9455496.1"/>
    </source>
</evidence>
<dbReference type="InterPro" id="IPR029055">
    <property type="entry name" value="Ntn_hydrolases_N"/>
</dbReference>
<protein>
    <submittedName>
        <fullName evidence="5">Linear amide C-N hydrolase</fullName>
    </submittedName>
</protein>
<name>A0AAI9HPE3_MORMO</name>
<dbReference type="EMBL" id="ABKJEP030000005">
    <property type="protein sequence ID" value="EMO9455496.1"/>
    <property type="molecule type" value="Genomic_DNA"/>
</dbReference>
<dbReference type="CDD" id="cd01902">
    <property type="entry name" value="Ntn_CGH"/>
    <property type="match status" value="1"/>
</dbReference>
<dbReference type="InterPro" id="IPR029132">
    <property type="entry name" value="CBAH/NAAA_C"/>
</dbReference>
<dbReference type="AlphaFoldDB" id="A0AAI9HPE3"/>
<feature type="domain" description="Choloylglycine hydrolase/NAAA C-terminal" evidence="4">
    <location>
        <begin position="28"/>
        <end position="321"/>
    </location>
</feature>
<reference evidence="5" key="1">
    <citation type="submission" date="2024-02" db="EMBL/GenBank/DDBJ databases">
        <authorList>
            <consortium name="Clinical and Environmental Microbiology Branch: Whole genome sequencing antimicrobial resistance pathogens in the healthcare setting"/>
        </authorList>
    </citation>
    <scope>NUCLEOTIDE SEQUENCE</scope>
    <source>
        <strain evidence="5">2023KU-00017</strain>
    </source>
</reference>
<keyword evidence="3" id="KW-0732">Signal</keyword>
<keyword evidence="2 5" id="KW-0378">Hydrolase</keyword>
<dbReference type="GO" id="GO:0016787">
    <property type="term" value="F:hydrolase activity"/>
    <property type="evidence" value="ECO:0007669"/>
    <property type="project" value="UniProtKB-KW"/>
</dbReference>
<evidence type="ECO:0000259" key="4">
    <source>
        <dbReference type="Pfam" id="PF02275"/>
    </source>
</evidence>
<feature type="chain" id="PRO_5042538465" evidence="3">
    <location>
        <begin position="28"/>
        <end position="372"/>
    </location>
</feature>
<accession>A0AAI9HPE3</accession>
<organism evidence="5">
    <name type="scientific">Morganella morganii</name>
    <name type="common">Proteus morganii</name>
    <dbReference type="NCBI Taxonomy" id="582"/>
    <lineage>
        <taxon>Bacteria</taxon>
        <taxon>Pseudomonadati</taxon>
        <taxon>Pseudomonadota</taxon>
        <taxon>Gammaproteobacteria</taxon>
        <taxon>Enterobacterales</taxon>
        <taxon>Morganellaceae</taxon>
        <taxon>Morganella</taxon>
    </lineage>
</organism>
<comment type="caution">
    <text evidence="5">The sequence shown here is derived from an EMBL/GenBank/DDBJ whole genome shotgun (WGS) entry which is preliminary data.</text>
</comment>
<evidence type="ECO:0000256" key="2">
    <source>
        <dbReference type="ARBA" id="ARBA00022801"/>
    </source>
</evidence>
<dbReference type="PANTHER" id="PTHR35527:SF2">
    <property type="entry name" value="HYDROLASE"/>
    <property type="match status" value="1"/>
</dbReference>
<dbReference type="PANTHER" id="PTHR35527">
    <property type="entry name" value="CHOLOYLGLYCINE HYDROLASE"/>
    <property type="match status" value="1"/>
</dbReference>
<gene>
    <name evidence="5" type="ORF">PN925_000831</name>
</gene>
<feature type="signal peptide" evidence="3">
    <location>
        <begin position="1"/>
        <end position="27"/>
    </location>
</feature>
<dbReference type="Gene3D" id="3.60.60.10">
    <property type="entry name" value="Penicillin V Acylase, Chain A"/>
    <property type="match status" value="1"/>
</dbReference>
<evidence type="ECO:0000256" key="3">
    <source>
        <dbReference type="SAM" id="SignalP"/>
    </source>
</evidence>
<dbReference type="Pfam" id="PF02275">
    <property type="entry name" value="CBAH"/>
    <property type="match status" value="1"/>
</dbReference>
<dbReference type="SUPFAM" id="SSF56235">
    <property type="entry name" value="N-terminal nucleophile aminohydrolases (Ntn hydrolases)"/>
    <property type="match status" value="1"/>
</dbReference>
<evidence type="ECO:0000256" key="1">
    <source>
        <dbReference type="ARBA" id="ARBA00006625"/>
    </source>
</evidence>
<dbReference type="InterPro" id="IPR052193">
    <property type="entry name" value="Peptidase_C59"/>
</dbReference>